<dbReference type="AlphaFoldDB" id="A0A7Y7W9N8"/>
<dbReference type="EMBL" id="JACAPU010000002">
    <property type="protein sequence ID" value="NWB45334.1"/>
    <property type="molecule type" value="Genomic_DNA"/>
</dbReference>
<reference evidence="2 3" key="1">
    <citation type="submission" date="2020-04" db="EMBL/GenBank/DDBJ databases">
        <title>Molecular characterization of pseudomonads from Agaricus bisporus reveal novel blotch 2 pathogens in Western Europe.</title>
        <authorList>
            <person name="Taparia T."/>
            <person name="Krijger M."/>
            <person name="Haynes E."/>
            <person name="Elpinstone J.G."/>
            <person name="Noble R."/>
            <person name="Van Der Wolf J."/>
        </authorList>
    </citation>
    <scope>NUCLEOTIDE SEQUENCE [LARGE SCALE GENOMIC DNA]</scope>
    <source>
        <strain evidence="2 3">F1001</strain>
    </source>
</reference>
<evidence type="ECO:0000259" key="1">
    <source>
        <dbReference type="Pfam" id="PF24731"/>
    </source>
</evidence>
<dbReference type="Pfam" id="PF24731">
    <property type="entry name" value="DUF7683"/>
    <property type="match status" value="1"/>
</dbReference>
<dbReference type="Proteomes" id="UP000582981">
    <property type="component" value="Unassembled WGS sequence"/>
</dbReference>
<protein>
    <recommendedName>
        <fullName evidence="1">DUF7683 domain-containing protein</fullName>
    </recommendedName>
</protein>
<gene>
    <name evidence="2" type="ORF">HX829_02410</name>
</gene>
<sequence length="77" mass="8933">MRYIIEAFDKKTELLVFEIELPDDCEEKLSAVMAWSAPQRGDEGYDLSASQLDAIEALAGRRFYDQRYIFQLTCNAY</sequence>
<feature type="domain" description="DUF7683" evidence="1">
    <location>
        <begin position="3"/>
        <end position="73"/>
    </location>
</feature>
<name>A0A7Y7W9N8_9PSED</name>
<evidence type="ECO:0000313" key="3">
    <source>
        <dbReference type="Proteomes" id="UP000582981"/>
    </source>
</evidence>
<comment type="caution">
    <text evidence="2">The sequence shown here is derived from an EMBL/GenBank/DDBJ whole genome shotgun (WGS) entry which is preliminary data.</text>
</comment>
<dbReference type="InterPro" id="IPR056100">
    <property type="entry name" value="DUF7683"/>
</dbReference>
<evidence type="ECO:0000313" key="2">
    <source>
        <dbReference type="EMBL" id="NWB45334.1"/>
    </source>
</evidence>
<accession>A0A7Y7W9N8</accession>
<dbReference type="RefSeq" id="WP_177143211.1">
    <property type="nucleotide sequence ID" value="NZ_JACAPU010000002.1"/>
</dbReference>
<proteinExistence type="predicted"/>
<organism evidence="2 3">
    <name type="scientific">Pseudomonas gingeri</name>
    <dbReference type="NCBI Taxonomy" id="117681"/>
    <lineage>
        <taxon>Bacteria</taxon>
        <taxon>Pseudomonadati</taxon>
        <taxon>Pseudomonadota</taxon>
        <taxon>Gammaproteobacteria</taxon>
        <taxon>Pseudomonadales</taxon>
        <taxon>Pseudomonadaceae</taxon>
        <taxon>Pseudomonas</taxon>
    </lineage>
</organism>